<reference evidence="1" key="2">
    <citation type="submission" date="2025-08" db="UniProtKB">
        <authorList>
            <consortium name="RefSeq"/>
        </authorList>
    </citation>
    <scope>IDENTIFICATION</scope>
</reference>
<evidence type="ECO:0000313" key="1">
    <source>
        <dbReference type="RefSeq" id="XP_059605022.1"/>
    </source>
</evidence>
<gene>
    <name evidence="1" type="ORF">An18g02180</name>
</gene>
<dbReference type="GeneID" id="84593662"/>
<organism evidence="1">
    <name type="scientific">Aspergillus niger</name>
    <dbReference type="NCBI Taxonomy" id="5061"/>
    <lineage>
        <taxon>Eukaryota</taxon>
        <taxon>Fungi</taxon>
        <taxon>Dikarya</taxon>
        <taxon>Ascomycota</taxon>
        <taxon>Pezizomycotina</taxon>
        <taxon>Eurotiomycetes</taxon>
        <taxon>Eurotiomycetidae</taxon>
        <taxon>Eurotiales</taxon>
        <taxon>Aspergillaceae</taxon>
        <taxon>Aspergillus</taxon>
        <taxon>Aspergillus subgen. Circumdati</taxon>
    </lineage>
</organism>
<reference evidence="1" key="1">
    <citation type="submission" date="2025-02" db="EMBL/GenBank/DDBJ databases">
        <authorList>
            <consortium name="NCBI Genome Project"/>
        </authorList>
    </citation>
    <scope>NUCLEOTIDE SEQUENCE</scope>
</reference>
<name>A0AAJ8BW55_ASPNG</name>
<dbReference type="AlphaFoldDB" id="A0AAJ8BW55"/>
<protein>
    <submittedName>
        <fullName evidence="1">Uncharacterized protein</fullName>
    </submittedName>
</protein>
<dbReference type="VEuPathDB" id="FungiDB:An18g02180"/>
<sequence length="57" mass="6099">MSISIGSCLSMKMKKSNVASQLLIALQGGLHADRELKGPRKYSLTLADDSQIPPGQN</sequence>
<proteinExistence type="predicted"/>
<dbReference type="KEGG" id="ang:An18g02180"/>
<dbReference type="RefSeq" id="XP_059605022.1">
    <property type="nucleotide sequence ID" value="XM_059745635.1"/>
</dbReference>
<accession>A0AAJ8BW55</accession>